<feature type="DNA-binding region" description="H-T-H motif" evidence="3">
    <location>
        <begin position="32"/>
        <end position="51"/>
    </location>
</feature>
<dbReference type="AlphaFoldDB" id="A0A5S3QGE8"/>
<dbReference type="GO" id="GO:0003677">
    <property type="term" value="F:DNA binding"/>
    <property type="evidence" value="ECO:0007669"/>
    <property type="project" value="UniProtKB-UniRule"/>
</dbReference>
<dbReference type="PANTHER" id="PTHR43479:SF11">
    <property type="entry name" value="ACREF_ENVCD OPERON REPRESSOR-RELATED"/>
    <property type="match status" value="1"/>
</dbReference>
<accession>A0A5S3QGE8</accession>
<dbReference type="RefSeq" id="WP_138600627.1">
    <property type="nucleotide sequence ID" value="NZ_VCIA01000001.1"/>
</dbReference>
<dbReference type="PRINTS" id="PR00455">
    <property type="entry name" value="HTHTETR"/>
</dbReference>
<evidence type="ECO:0000256" key="2">
    <source>
        <dbReference type="ARBA" id="ARBA00023125"/>
    </source>
</evidence>
<organism evidence="5 6">
    <name type="scientific">Lentibacillus cibarius</name>
    <dbReference type="NCBI Taxonomy" id="2583219"/>
    <lineage>
        <taxon>Bacteria</taxon>
        <taxon>Bacillati</taxon>
        <taxon>Bacillota</taxon>
        <taxon>Bacilli</taxon>
        <taxon>Bacillales</taxon>
        <taxon>Bacillaceae</taxon>
        <taxon>Lentibacillus</taxon>
    </lineage>
</organism>
<dbReference type="InterPro" id="IPR001647">
    <property type="entry name" value="HTH_TetR"/>
</dbReference>
<evidence type="ECO:0000256" key="1">
    <source>
        <dbReference type="ARBA" id="ARBA00022491"/>
    </source>
</evidence>
<keyword evidence="1" id="KW-0678">Repressor</keyword>
<name>A0A5S3QGE8_9BACI</name>
<sequence>MNKKEQQAKNTKKVILRAAEELFSVKGYESVKIRDIAQKAGYSHSTIYVYFKDKEHLLQELTLPPLLRLSKKMEETLQDPYLKPLQKLKGVCKDFVDFALNNRSMYSILITIGAERVDVNPNLEMNVARNLLFKHLETAVKNCLQITDENEKLLCSRIFFFNLHGLIMTYIYKEESIDQLYQRVMPILEKSVAFLIAGMDVGGDQDES</sequence>
<dbReference type="Gene3D" id="1.10.357.10">
    <property type="entry name" value="Tetracycline Repressor, domain 2"/>
    <property type="match status" value="1"/>
</dbReference>
<keyword evidence="2 3" id="KW-0238">DNA-binding</keyword>
<dbReference type="Pfam" id="PF00440">
    <property type="entry name" value="TetR_N"/>
    <property type="match status" value="1"/>
</dbReference>
<dbReference type="SUPFAM" id="SSF46689">
    <property type="entry name" value="Homeodomain-like"/>
    <property type="match status" value="1"/>
</dbReference>
<comment type="caution">
    <text evidence="5">The sequence shown here is derived from an EMBL/GenBank/DDBJ whole genome shotgun (WGS) entry which is preliminary data.</text>
</comment>
<dbReference type="PANTHER" id="PTHR43479">
    <property type="entry name" value="ACREF/ENVCD OPERON REPRESSOR-RELATED"/>
    <property type="match status" value="1"/>
</dbReference>
<dbReference type="InterPro" id="IPR009057">
    <property type="entry name" value="Homeodomain-like_sf"/>
</dbReference>
<dbReference type="EMBL" id="VCIA01000001">
    <property type="protein sequence ID" value="TMN20887.1"/>
    <property type="molecule type" value="Genomic_DNA"/>
</dbReference>
<evidence type="ECO:0000313" key="5">
    <source>
        <dbReference type="EMBL" id="TMN20887.1"/>
    </source>
</evidence>
<dbReference type="PROSITE" id="PS50977">
    <property type="entry name" value="HTH_TETR_2"/>
    <property type="match status" value="1"/>
</dbReference>
<evidence type="ECO:0000313" key="6">
    <source>
        <dbReference type="Proteomes" id="UP000306980"/>
    </source>
</evidence>
<reference evidence="5 6" key="1">
    <citation type="submission" date="2019-05" db="EMBL/GenBank/DDBJ databases">
        <title>Genomic analysis of Lentibacillus sp. NKC220-2.</title>
        <authorList>
            <person name="Oh Y.J."/>
        </authorList>
    </citation>
    <scope>NUCLEOTIDE SEQUENCE [LARGE SCALE GENOMIC DNA]</scope>
    <source>
        <strain evidence="5 6">NKC220-2</strain>
    </source>
</reference>
<protein>
    <submittedName>
        <fullName evidence="5">TetR/AcrR family transcriptional regulator</fullName>
    </submittedName>
</protein>
<proteinExistence type="predicted"/>
<evidence type="ECO:0000256" key="3">
    <source>
        <dbReference type="PROSITE-ProRule" id="PRU00335"/>
    </source>
</evidence>
<dbReference type="Proteomes" id="UP000306980">
    <property type="component" value="Unassembled WGS sequence"/>
</dbReference>
<dbReference type="InterPro" id="IPR050624">
    <property type="entry name" value="HTH-type_Tx_Regulator"/>
</dbReference>
<dbReference type="OrthoDB" id="9815924at2"/>
<gene>
    <name evidence="5" type="ORF">FFL34_01240</name>
</gene>
<feature type="domain" description="HTH tetR-type" evidence="4">
    <location>
        <begin position="9"/>
        <end position="69"/>
    </location>
</feature>
<evidence type="ECO:0000259" key="4">
    <source>
        <dbReference type="PROSITE" id="PS50977"/>
    </source>
</evidence>